<sequence length="154" mass="17574">MTISISKEETPEGTKFTMSQDKVDTQKYLEFVDAVTSNESKNYYDFAQRIAILQDQDFPTERLLTAAVGMSAEAGEFTEIIKKIIFQGKPVNEENLFHLKRELGDIMWYVAQACIGLDISLDEVMEMNVEKLVARYPGGEFDVHYSENRKDGDL</sequence>
<dbReference type="Proteomes" id="UP000515683">
    <property type="component" value="Segment"/>
</dbReference>
<dbReference type="Gene3D" id="1.10.287.1080">
    <property type="entry name" value="MazG-like"/>
    <property type="match status" value="1"/>
</dbReference>
<reference evidence="2" key="1">
    <citation type="submission" date="2019-04" db="EMBL/GenBank/DDBJ databases">
        <title>Genomic and proteomic characterization of cyanophage S-SCSM1 provides new insights into understanding the viral gene diversity and phage-host interactions.</title>
        <authorList>
            <person name="Wang Q."/>
            <person name="Xu Y."/>
            <person name="Jiao N."/>
            <person name="Zhang R."/>
        </authorList>
    </citation>
    <scope>NUCLEOTIDE SEQUENCE [LARGE SCALE GENOMIC DNA]</scope>
</reference>
<accession>A0A6M2ZHF6</accession>
<proteinExistence type="predicted"/>
<dbReference type="EMBL" id="MK867354">
    <property type="protein sequence ID" value="QFG06340.1"/>
    <property type="molecule type" value="Genomic_DNA"/>
</dbReference>
<dbReference type="InterPro" id="IPR004518">
    <property type="entry name" value="MazG-like_dom"/>
</dbReference>
<feature type="domain" description="NTP pyrophosphohydrolase MazG-like" evidence="1">
    <location>
        <begin position="70"/>
        <end position="137"/>
    </location>
</feature>
<dbReference type="InterPro" id="IPR011379">
    <property type="entry name" value="MazG-related_GP37"/>
</dbReference>
<protein>
    <submittedName>
        <fullName evidence="2">Pyrophosphohydrolase</fullName>
    </submittedName>
</protein>
<evidence type="ECO:0000313" key="2">
    <source>
        <dbReference type="EMBL" id="QFG06340.1"/>
    </source>
</evidence>
<evidence type="ECO:0000259" key="1">
    <source>
        <dbReference type="Pfam" id="PF03819"/>
    </source>
</evidence>
<evidence type="ECO:0000313" key="3">
    <source>
        <dbReference type="Proteomes" id="UP000515683"/>
    </source>
</evidence>
<keyword evidence="3" id="KW-1185">Reference proteome</keyword>
<dbReference type="PIRSF" id="PIRSF006639">
    <property type="entry name" value="UCP006639_pph"/>
    <property type="match status" value="1"/>
</dbReference>
<dbReference type="SUPFAM" id="SSF101386">
    <property type="entry name" value="all-alpha NTP pyrophosphatases"/>
    <property type="match status" value="1"/>
</dbReference>
<dbReference type="Pfam" id="PF03819">
    <property type="entry name" value="MazG"/>
    <property type="match status" value="1"/>
</dbReference>
<organism evidence="2 3">
    <name type="scientific">Synechococcus phage S-SCSM1</name>
    <dbReference type="NCBI Taxonomy" id="2588487"/>
    <lineage>
        <taxon>Viruses</taxon>
        <taxon>Duplodnaviria</taxon>
        <taxon>Heunggongvirae</taxon>
        <taxon>Uroviricota</taxon>
        <taxon>Caudoviricetes</taxon>
        <taxon>Pantevenvirales</taxon>
        <taxon>Kyanoviridae</taxon>
        <taxon>Zhoulongquanvirus</taxon>
        <taxon>Zhoulongquanvirus esscess</taxon>
    </lineage>
</organism>
<dbReference type="CDD" id="cd11541">
    <property type="entry name" value="NTP-PPase_u4"/>
    <property type="match status" value="1"/>
</dbReference>
<name>A0A6M2ZHF6_9CAUD</name>
<gene>
    <name evidence="2" type="ORF">SSCSM1_83</name>
</gene>